<dbReference type="AlphaFoldDB" id="A0A2H0TIN6"/>
<dbReference type="PRINTS" id="PR00082">
    <property type="entry name" value="GLFDHDRGNASE"/>
</dbReference>
<dbReference type="Gene3D" id="3.40.50.10860">
    <property type="entry name" value="Leucine Dehydrogenase, chain A, domain 1"/>
    <property type="match status" value="1"/>
</dbReference>
<accession>A0A2H0TIN6</accession>
<dbReference type="EMBL" id="PFCK01000077">
    <property type="protein sequence ID" value="PIR71430.1"/>
    <property type="molecule type" value="Genomic_DNA"/>
</dbReference>
<evidence type="ECO:0000256" key="2">
    <source>
        <dbReference type="ARBA" id="ARBA00023002"/>
    </source>
</evidence>
<dbReference type="PANTHER" id="PTHR11606:SF13">
    <property type="entry name" value="GLUTAMATE DEHYDROGENASE 1, MITOCHONDRIAL"/>
    <property type="match status" value="1"/>
</dbReference>
<keyword evidence="2 3" id="KW-0560">Oxidoreductase</keyword>
<proteinExistence type="inferred from homology"/>
<dbReference type="Pfam" id="PF00208">
    <property type="entry name" value="ELFV_dehydrog"/>
    <property type="match status" value="1"/>
</dbReference>
<reference evidence="6" key="1">
    <citation type="submission" date="2017-09" db="EMBL/GenBank/DDBJ databases">
        <title>Depth-based differentiation of microbial function through sediment-hosted aquifers and enrichment of novel symbionts in the deep terrestrial subsurface.</title>
        <authorList>
            <person name="Probst A.J."/>
            <person name="Ladd B."/>
            <person name="Jarett J.K."/>
            <person name="Geller-Mcgrath D.E."/>
            <person name="Sieber C.M.K."/>
            <person name="Emerson J.B."/>
            <person name="Anantharaman K."/>
            <person name="Thomas B.C."/>
            <person name="Malmstrom R."/>
            <person name="Stieglmeier M."/>
            <person name="Klingl A."/>
            <person name="Woyke T."/>
            <person name="Ryan C.M."/>
            <person name="Banfield J.F."/>
        </authorList>
    </citation>
    <scope>NUCLEOTIDE SEQUENCE [LARGE SCALE GENOMIC DNA]</scope>
</reference>
<dbReference type="InterPro" id="IPR036291">
    <property type="entry name" value="NAD(P)-bd_dom_sf"/>
</dbReference>
<evidence type="ECO:0000256" key="1">
    <source>
        <dbReference type="ARBA" id="ARBA00006382"/>
    </source>
</evidence>
<dbReference type="GO" id="GO:0004352">
    <property type="term" value="F:glutamate dehydrogenase (NAD+) activity"/>
    <property type="evidence" value="ECO:0007669"/>
    <property type="project" value="TreeGrafter"/>
</dbReference>
<dbReference type="InterPro" id="IPR006096">
    <property type="entry name" value="Glu/Leu/Phe/Val/Trp_DH_C"/>
</dbReference>
<evidence type="ECO:0000313" key="5">
    <source>
        <dbReference type="EMBL" id="PIR71430.1"/>
    </source>
</evidence>
<dbReference type="InterPro" id="IPR006095">
    <property type="entry name" value="Glu/Leu/Phe/Val/Trp_DH"/>
</dbReference>
<dbReference type="Gene3D" id="3.40.50.720">
    <property type="entry name" value="NAD(P)-binding Rossmann-like Domain"/>
    <property type="match status" value="1"/>
</dbReference>
<name>A0A2H0TIN6_9BACT</name>
<organism evidence="5 6">
    <name type="scientific">Candidatus Nealsonbacteria bacterium CG10_big_fil_rev_8_21_14_0_10_37_25</name>
    <dbReference type="NCBI Taxonomy" id="1974711"/>
    <lineage>
        <taxon>Bacteria</taxon>
        <taxon>Candidatus Nealsoniibacteriota</taxon>
    </lineage>
</organism>
<dbReference type="InterPro" id="IPR033524">
    <property type="entry name" value="Glu/Leu/Phe/Val_DH_AS"/>
</dbReference>
<evidence type="ECO:0000259" key="4">
    <source>
        <dbReference type="SMART" id="SM00839"/>
    </source>
</evidence>
<protein>
    <submittedName>
        <fullName evidence="5">Glu/Leu/Phe/Val dehydrogenase</fullName>
    </submittedName>
</protein>
<dbReference type="InterPro" id="IPR046346">
    <property type="entry name" value="Aminoacid_DH-like_N_sf"/>
</dbReference>
<dbReference type="Pfam" id="PF02812">
    <property type="entry name" value="ELFV_dehydrog_N"/>
    <property type="match status" value="1"/>
</dbReference>
<dbReference type="PANTHER" id="PTHR11606">
    <property type="entry name" value="GLUTAMATE DEHYDROGENASE"/>
    <property type="match status" value="1"/>
</dbReference>
<dbReference type="PROSITE" id="PS00074">
    <property type="entry name" value="GLFV_DEHYDROGENASE"/>
    <property type="match status" value="1"/>
</dbReference>
<dbReference type="InterPro" id="IPR006097">
    <property type="entry name" value="Glu/Leu/Phe/Val/Trp_DH_dimer"/>
</dbReference>
<gene>
    <name evidence="5" type="ORF">COU43_02795</name>
</gene>
<dbReference type="SUPFAM" id="SSF51735">
    <property type="entry name" value="NAD(P)-binding Rossmann-fold domains"/>
    <property type="match status" value="1"/>
</dbReference>
<evidence type="ECO:0000256" key="3">
    <source>
        <dbReference type="RuleBase" id="RU004417"/>
    </source>
</evidence>
<sequence>MFDEFGPEYIIEIYDPKLKYQGILVLDNLAAGVGKGGIRITPDLTTEEVWRLARVMTFKNALADLPFGGAKAGIILDPQKVSLTKKKKIIESFARALKPFCPKYYIAGPDINTGEKEMEWFAKAVGDWQAATGKPANVCIKLFGDKWERCGIPHEFGSTGFGVAQVAKVAADFFGIDIKKATAAIAGFGNVGSFVFKFLQETGAKIVAVSDIKGAVFNQEGLEYSRLMKLKSQGKSIVNYFPAKKIPREAIYELPVDILIPAATSDVIGEKN</sequence>
<dbReference type="SMART" id="SM00839">
    <property type="entry name" value="ELFV_dehydrog"/>
    <property type="match status" value="1"/>
</dbReference>
<comment type="similarity">
    <text evidence="1 3">Belongs to the Glu/Leu/Phe/Val dehydrogenases family.</text>
</comment>
<dbReference type="GO" id="GO:0006538">
    <property type="term" value="P:L-glutamate catabolic process"/>
    <property type="evidence" value="ECO:0007669"/>
    <property type="project" value="TreeGrafter"/>
</dbReference>
<dbReference type="Proteomes" id="UP000228909">
    <property type="component" value="Unassembled WGS sequence"/>
</dbReference>
<feature type="non-terminal residue" evidence="5">
    <location>
        <position position="272"/>
    </location>
</feature>
<evidence type="ECO:0000313" key="6">
    <source>
        <dbReference type="Proteomes" id="UP000228909"/>
    </source>
</evidence>
<dbReference type="SUPFAM" id="SSF53223">
    <property type="entry name" value="Aminoacid dehydrogenase-like, N-terminal domain"/>
    <property type="match status" value="1"/>
</dbReference>
<feature type="domain" description="Glutamate/phenylalanine/leucine/valine/L-tryptophan dehydrogenase C-terminal" evidence="4">
    <location>
        <begin position="151"/>
        <end position="272"/>
    </location>
</feature>
<comment type="caution">
    <text evidence="5">The sequence shown here is derived from an EMBL/GenBank/DDBJ whole genome shotgun (WGS) entry which is preliminary data.</text>
</comment>